<comment type="similarity">
    <text evidence="2 6">Belongs to the bacterial solute-binding protein 9 family.</text>
</comment>
<evidence type="ECO:0000256" key="1">
    <source>
        <dbReference type="ARBA" id="ARBA00004196"/>
    </source>
</evidence>
<accession>F0SPT6</accession>
<dbReference type="GO" id="GO:0030313">
    <property type="term" value="C:cell envelope"/>
    <property type="evidence" value="ECO:0007669"/>
    <property type="project" value="UniProtKB-SubCell"/>
</dbReference>
<organism evidence="8 9">
    <name type="scientific">Rubinisphaera brasiliensis (strain ATCC 49424 / DSM 5305 / JCM 21570 / IAM 15109 / NBRC 103401 / IFAM 1448)</name>
    <name type="common">Planctomyces brasiliensis</name>
    <dbReference type="NCBI Taxonomy" id="756272"/>
    <lineage>
        <taxon>Bacteria</taxon>
        <taxon>Pseudomonadati</taxon>
        <taxon>Planctomycetota</taxon>
        <taxon>Planctomycetia</taxon>
        <taxon>Planctomycetales</taxon>
        <taxon>Planctomycetaceae</taxon>
        <taxon>Rubinisphaera</taxon>
    </lineage>
</organism>
<dbReference type="GO" id="GO:0007155">
    <property type="term" value="P:cell adhesion"/>
    <property type="evidence" value="ECO:0007669"/>
    <property type="project" value="InterPro"/>
</dbReference>
<dbReference type="Gene3D" id="3.40.50.1980">
    <property type="entry name" value="Nitrogenase molybdenum iron protein domain"/>
    <property type="match status" value="2"/>
</dbReference>
<dbReference type="AlphaFoldDB" id="F0SPT6"/>
<dbReference type="PANTHER" id="PTHR42953:SF1">
    <property type="entry name" value="METAL-BINDING PROTEIN HI_0362-RELATED"/>
    <property type="match status" value="1"/>
</dbReference>
<name>F0SPT6_RUBBR</name>
<evidence type="ECO:0000256" key="5">
    <source>
        <dbReference type="ARBA" id="ARBA00022729"/>
    </source>
</evidence>
<dbReference type="PANTHER" id="PTHR42953">
    <property type="entry name" value="HIGH-AFFINITY ZINC UPTAKE SYSTEM PROTEIN ZNUA-RELATED"/>
    <property type="match status" value="1"/>
</dbReference>
<dbReference type="Proteomes" id="UP000006860">
    <property type="component" value="Chromosome"/>
</dbReference>
<keyword evidence="5 7" id="KW-0732">Signal</keyword>
<dbReference type="PROSITE" id="PS51257">
    <property type="entry name" value="PROKAR_LIPOPROTEIN"/>
    <property type="match status" value="1"/>
</dbReference>
<dbReference type="KEGG" id="pbs:Plabr_1433"/>
<dbReference type="STRING" id="756272.Plabr_1433"/>
<evidence type="ECO:0000313" key="8">
    <source>
        <dbReference type="EMBL" id="ADY59045.1"/>
    </source>
</evidence>
<feature type="signal peptide" evidence="7">
    <location>
        <begin position="1"/>
        <end position="30"/>
    </location>
</feature>
<evidence type="ECO:0000313" key="9">
    <source>
        <dbReference type="Proteomes" id="UP000006860"/>
    </source>
</evidence>
<keyword evidence="9" id="KW-1185">Reference proteome</keyword>
<dbReference type="InterPro" id="IPR006128">
    <property type="entry name" value="Lipoprotein_PsaA-like"/>
</dbReference>
<dbReference type="PRINTS" id="PR00691">
    <property type="entry name" value="ADHESINB"/>
</dbReference>
<gene>
    <name evidence="8" type="ordered locus">Plabr_1433</name>
</gene>
<protein>
    <submittedName>
        <fullName evidence="8">Periplasmic solute binding protein</fullName>
    </submittedName>
</protein>
<dbReference type="InterPro" id="IPR050492">
    <property type="entry name" value="Bact_metal-bind_prot9"/>
</dbReference>
<dbReference type="eggNOG" id="COG0803">
    <property type="taxonomic scope" value="Bacteria"/>
</dbReference>
<dbReference type="GO" id="GO:0046872">
    <property type="term" value="F:metal ion binding"/>
    <property type="evidence" value="ECO:0007669"/>
    <property type="project" value="UniProtKB-KW"/>
</dbReference>
<dbReference type="OrthoDB" id="9793396at2"/>
<comment type="subcellular location">
    <subcellularLocation>
        <location evidence="1">Cell envelope</location>
    </subcellularLocation>
</comment>
<sequence>MPSAESRCYRRSFLATSLAFVLSLTGLACAPSVENPQAGSSDSQKPLKKILCTTGMAGDLVQAIAGPGVEVQVLMGPGVDPHLFSPSPQDVEQMATADAIVYSGLHLEAGLASYLEKLSQKNPRVYALSEGVTESQLVEVGGGQFDPHFWNDLDLWIQAAEAFGKKIGDWNPDQADASRARADAYVAKLIDTQKWSQQQISAIPKSRRLLITAHDAFEYFGRTLDLEVAAVQGISTNTEASVKKVEELVSRVVNEKIPAVFAESSVSDKAIRAIIEGAERQGHSVESGGVLYSDALGPAESGAETFVDMYRHNVNTVVSGLK</sequence>
<evidence type="ECO:0000256" key="6">
    <source>
        <dbReference type="RuleBase" id="RU003512"/>
    </source>
</evidence>
<dbReference type="InterPro" id="IPR006127">
    <property type="entry name" value="ZnuA-like"/>
</dbReference>
<dbReference type="EMBL" id="CP002546">
    <property type="protein sequence ID" value="ADY59045.1"/>
    <property type="molecule type" value="Genomic_DNA"/>
</dbReference>
<dbReference type="RefSeq" id="WP_013627774.1">
    <property type="nucleotide sequence ID" value="NC_015174.1"/>
</dbReference>
<dbReference type="Pfam" id="PF01297">
    <property type="entry name" value="ZnuA"/>
    <property type="match status" value="1"/>
</dbReference>
<dbReference type="HOGENOM" id="CLU_016838_1_1_0"/>
<evidence type="ECO:0000256" key="4">
    <source>
        <dbReference type="ARBA" id="ARBA00022723"/>
    </source>
</evidence>
<evidence type="ECO:0000256" key="7">
    <source>
        <dbReference type="SAM" id="SignalP"/>
    </source>
</evidence>
<dbReference type="GO" id="GO:0030001">
    <property type="term" value="P:metal ion transport"/>
    <property type="evidence" value="ECO:0007669"/>
    <property type="project" value="InterPro"/>
</dbReference>
<keyword evidence="3 6" id="KW-0813">Transport</keyword>
<dbReference type="InterPro" id="IPR006129">
    <property type="entry name" value="AdhesinB"/>
</dbReference>
<dbReference type="PRINTS" id="PR00690">
    <property type="entry name" value="ADHESNFAMILY"/>
</dbReference>
<evidence type="ECO:0000256" key="2">
    <source>
        <dbReference type="ARBA" id="ARBA00011028"/>
    </source>
</evidence>
<dbReference type="SUPFAM" id="SSF53807">
    <property type="entry name" value="Helical backbone' metal receptor"/>
    <property type="match status" value="1"/>
</dbReference>
<reference evidence="9" key="1">
    <citation type="submission" date="2011-02" db="EMBL/GenBank/DDBJ databases">
        <title>The complete genome of Planctomyces brasiliensis DSM 5305.</title>
        <authorList>
            <person name="Lucas S."/>
            <person name="Copeland A."/>
            <person name="Lapidus A."/>
            <person name="Bruce D."/>
            <person name="Goodwin L."/>
            <person name="Pitluck S."/>
            <person name="Kyrpides N."/>
            <person name="Mavromatis K."/>
            <person name="Pagani I."/>
            <person name="Ivanova N."/>
            <person name="Ovchinnikova G."/>
            <person name="Lu M."/>
            <person name="Detter J.C."/>
            <person name="Han C."/>
            <person name="Land M."/>
            <person name="Hauser L."/>
            <person name="Markowitz V."/>
            <person name="Cheng J.-F."/>
            <person name="Hugenholtz P."/>
            <person name="Woyke T."/>
            <person name="Wu D."/>
            <person name="Tindall B."/>
            <person name="Pomrenke H.G."/>
            <person name="Brambilla E."/>
            <person name="Klenk H.-P."/>
            <person name="Eisen J.A."/>
        </authorList>
    </citation>
    <scope>NUCLEOTIDE SEQUENCE [LARGE SCALE GENOMIC DNA]</scope>
    <source>
        <strain evidence="9">ATCC 49424 / DSM 5305 / JCM 21570 / NBRC 103401 / IFAM 1448</strain>
    </source>
</reference>
<proteinExistence type="inferred from homology"/>
<keyword evidence="4" id="KW-0479">Metal-binding</keyword>
<evidence type="ECO:0000256" key="3">
    <source>
        <dbReference type="ARBA" id="ARBA00022448"/>
    </source>
</evidence>
<feature type="chain" id="PRO_5003256568" evidence="7">
    <location>
        <begin position="31"/>
        <end position="322"/>
    </location>
</feature>